<comment type="caution">
    <text evidence="2">The sequence shown here is derived from an EMBL/GenBank/DDBJ whole genome shotgun (WGS) entry which is preliminary data.</text>
</comment>
<dbReference type="RefSeq" id="WP_345097671.1">
    <property type="nucleotide sequence ID" value="NZ_BAABGS010000008.1"/>
</dbReference>
<protein>
    <submittedName>
        <fullName evidence="2">DUF1214 domain-containing protein</fullName>
    </submittedName>
</protein>
<dbReference type="InterPro" id="IPR010621">
    <property type="entry name" value="DUF1214"/>
</dbReference>
<dbReference type="Pfam" id="PF06742">
    <property type="entry name" value="DUF1214"/>
    <property type="match status" value="1"/>
</dbReference>
<dbReference type="InterPro" id="IPR037049">
    <property type="entry name" value="DUF1214_C_sf"/>
</dbReference>
<proteinExistence type="predicted"/>
<evidence type="ECO:0000259" key="1">
    <source>
        <dbReference type="Pfam" id="PF06742"/>
    </source>
</evidence>
<gene>
    <name evidence="2" type="ORF">ACFSMZ_08920</name>
</gene>
<sequence length="195" mass="21130">MVYRVFLLLVFLAIAIGGGAASVWFALDNAPLTGRFTSGPWQAFPLLGTPQADPYSRARYARSGGLPLGPSEGIVLTAREDSNGDPLRRTCTYVISGQLPPARLWTLHLTDADGGFLPDHGRKRAALHSWMVVYGEGNSLTVHVSRQPQPGNWLPSEGNGRMQVVLTLFDTSVAVTSDQFSDLRLPTITRADCHA</sequence>
<evidence type="ECO:0000313" key="3">
    <source>
        <dbReference type="Proteomes" id="UP001597373"/>
    </source>
</evidence>
<accession>A0ABW5DHL6</accession>
<name>A0ABW5DHL6_9HYPH</name>
<evidence type="ECO:0000313" key="2">
    <source>
        <dbReference type="EMBL" id="MFD2259884.1"/>
    </source>
</evidence>
<dbReference type="EMBL" id="JBHUIR010000029">
    <property type="protein sequence ID" value="MFD2259884.1"/>
    <property type="molecule type" value="Genomic_DNA"/>
</dbReference>
<dbReference type="PIRSF" id="PIRSF009471">
    <property type="entry name" value="UCP009471"/>
    <property type="match status" value="1"/>
</dbReference>
<dbReference type="SUPFAM" id="SSF160935">
    <property type="entry name" value="VPA0735-like"/>
    <property type="match status" value="1"/>
</dbReference>
<keyword evidence="3" id="KW-1185">Reference proteome</keyword>
<reference evidence="3" key="1">
    <citation type="journal article" date="2019" name="Int. J. Syst. Evol. Microbiol.">
        <title>The Global Catalogue of Microorganisms (GCM) 10K type strain sequencing project: providing services to taxonomists for standard genome sequencing and annotation.</title>
        <authorList>
            <consortium name="The Broad Institute Genomics Platform"/>
            <consortium name="The Broad Institute Genome Sequencing Center for Infectious Disease"/>
            <person name="Wu L."/>
            <person name="Ma J."/>
        </authorList>
    </citation>
    <scope>NUCLEOTIDE SEQUENCE [LARGE SCALE GENOMIC DNA]</scope>
    <source>
        <strain evidence="3">KCTC 23707</strain>
    </source>
</reference>
<organism evidence="2 3">
    <name type="scientific">Chelativorans composti</name>
    <dbReference type="NCBI Taxonomy" id="768533"/>
    <lineage>
        <taxon>Bacteria</taxon>
        <taxon>Pseudomonadati</taxon>
        <taxon>Pseudomonadota</taxon>
        <taxon>Alphaproteobacteria</taxon>
        <taxon>Hyphomicrobiales</taxon>
        <taxon>Phyllobacteriaceae</taxon>
        <taxon>Chelativorans</taxon>
    </lineage>
</organism>
<dbReference type="Gene3D" id="2.60.120.600">
    <property type="entry name" value="Domain of unknown function DUF1214, C-terminal domain"/>
    <property type="match status" value="1"/>
</dbReference>
<dbReference type="Proteomes" id="UP001597373">
    <property type="component" value="Unassembled WGS sequence"/>
</dbReference>
<feature type="domain" description="DUF1214" evidence="1">
    <location>
        <begin position="72"/>
        <end position="171"/>
    </location>
</feature>
<dbReference type="InterPro" id="IPR012038">
    <property type="entry name" value="UCP009471"/>
</dbReference>